<protein>
    <recommendedName>
        <fullName evidence="2">UPF0033 domain-containing protein</fullName>
    </recommendedName>
</protein>
<evidence type="ECO:0000313" key="3">
    <source>
        <dbReference type="EMBL" id="VAW72712.1"/>
    </source>
</evidence>
<organism evidence="3">
    <name type="scientific">hydrothermal vent metagenome</name>
    <dbReference type="NCBI Taxonomy" id="652676"/>
    <lineage>
        <taxon>unclassified sequences</taxon>
        <taxon>metagenomes</taxon>
        <taxon>ecological metagenomes</taxon>
    </lineage>
</organism>
<comment type="similarity">
    <text evidence="1">Belongs to the sulfur carrier protein TusA family.</text>
</comment>
<dbReference type="SUPFAM" id="SSF64307">
    <property type="entry name" value="SirA-like"/>
    <property type="match status" value="1"/>
</dbReference>
<dbReference type="CDD" id="cd00291">
    <property type="entry name" value="SirA_YedF_YeeD"/>
    <property type="match status" value="1"/>
</dbReference>
<dbReference type="Pfam" id="PF01206">
    <property type="entry name" value="TusA"/>
    <property type="match status" value="1"/>
</dbReference>
<dbReference type="AlphaFoldDB" id="A0A3B0YBQ7"/>
<dbReference type="PANTHER" id="PTHR33279">
    <property type="entry name" value="SULFUR CARRIER PROTEIN YEDF-RELATED"/>
    <property type="match status" value="1"/>
</dbReference>
<dbReference type="EMBL" id="UOFM01000032">
    <property type="protein sequence ID" value="VAW72712.1"/>
    <property type="molecule type" value="Genomic_DNA"/>
</dbReference>
<proteinExistence type="inferred from homology"/>
<gene>
    <name evidence="3" type="ORF">MNBD_GAMMA14-208</name>
</gene>
<dbReference type="InterPro" id="IPR036868">
    <property type="entry name" value="TusA-like_sf"/>
</dbReference>
<dbReference type="InterPro" id="IPR001455">
    <property type="entry name" value="TusA-like"/>
</dbReference>
<sequence length="113" mass="12511">MMWFFGKKPARQSVTVKCEGRVVDIHELGSIHIQVSIDCRGAVCPRPQMLTMKALDQMQEGEVVELLVDNPGSAEAIPAMTLTLGSFHLATIRETDYWSIYLRKGATDSTGQT</sequence>
<dbReference type="PANTHER" id="PTHR33279:SF6">
    <property type="entry name" value="SULFUR CARRIER PROTEIN YEDF-RELATED"/>
    <property type="match status" value="1"/>
</dbReference>
<dbReference type="PROSITE" id="PS01148">
    <property type="entry name" value="UPF0033"/>
    <property type="match status" value="1"/>
</dbReference>
<name>A0A3B0YBQ7_9ZZZZ</name>
<evidence type="ECO:0000259" key="2">
    <source>
        <dbReference type="PROSITE" id="PS01148"/>
    </source>
</evidence>
<evidence type="ECO:0000256" key="1">
    <source>
        <dbReference type="ARBA" id="ARBA00008984"/>
    </source>
</evidence>
<reference evidence="3" key="1">
    <citation type="submission" date="2018-06" db="EMBL/GenBank/DDBJ databases">
        <authorList>
            <person name="Zhirakovskaya E."/>
        </authorList>
    </citation>
    <scope>NUCLEOTIDE SEQUENCE</scope>
</reference>
<dbReference type="Gene3D" id="3.30.110.40">
    <property type="entry name" value="TusA-like domain"/>
    <property type="match status" value="1"/>
</dbReference>
<accession>A0A3B0YBQ7</accession>
<feature type="domain" description="UPF0033" evidence="2">
    <location>
        <begin position="37"/>
        <end position="61"/>
    </location>
</feature>